<dbReference type="CDD" id="cd00198">
    <property type="entry name" value="vWFA"/>
    <property type="match status" value="1"/>
</dbReference>
<evidence type="ECO:0000256" key="1">
    <source>
        <dbReference type="SAM" id="SignalP"/>
    </source>
</evidence>
<dbReference type="Pfam" id="PF13519">
    <property type="entry name" value="VWA_2"/>
    <property type="match status" value="1"/>
</dbReference>
<feature type="signal peptide" evidence="1">
    <location>
        <begin position="1"/>
        <end position="19"/>
    </location>
</feature>
<dbReference type="EMBL" id="CASHTH010001592">
    <property type="protein sequence ID" value="CAI8017097.1"/>
    <property type="molecule type" value="Genomic_DNA"/>
</dbReference>
<gene>
    <name evidence="3" type="ORF">GBAR_LOCUS10431</name>
</gene>
<dbReference type="InterPro" id="IPR002035">
    <property type="entry name" value="VWF_A"/>
</dbReference>
<evidence type="ECO:0000259" key="2">
    <source>
        <dbReference type="Pfam" id="PF13519"/>
    </source>
</evidence>
<accession>A0AA35WKG3</accession>
<feature type="domain" description="VWFA" evidence="2">
    <location>
        <begin position="32"/>
        <end position="140"/>
    </location>
</feature>
<evidence type="ECO:0000313" key="4">
    <source>
        <dbReference type="Proteomes" id="UP001174909"/>
    </source>
</evidence>
<comment type="caution">
    <text evidence="3">The sequence shown here is derived from an EMBL/GenBank/DDBJ whole genome shotgun (WGS) entry which is preliminary data.</text>
</comment>
<keyword evidence="4" id="KW-1185">Reference proteome</keyword>
<feature type="chain" id="PRO_5041231067" description="VWFA domain-containing protein" evidence="1">
    <location>
        <begin position="20"/>
        <end position="281"/>
    </location>
</feature>
<dbReference type="Gene3D" id="3.40.50.410">
    <property type="entry name" value="von Willebrand factor, type A domain"/>
    <property type="match status" value="1"/>
</dbReference>
<keyword evidence="1" id="KW-0732">Signal</keyword>
<dbReference type="PANTHER" id="PTHR37947:SF1">
    <property type="entry name" value="BLL2462 PROTEIN"/>
    <property type="match status" value="1"/>
</dbReference>
<dbReference type="AlphaFoldDB" id="A0AA35WKG3"/>
<dbReference type="InterPro" id="IPR036465">
    <property type="entry name" value="vWFA_dom_sf"/>
</dbReference>
<dbReference type="Proteomes" id="UP001174909">
    <property type="component" value="Unassembled WGS sequence"/>
</dbReference>
<sequence length="281" mass="30740">MRICAASILLCCLLAPVIIEKKDITPPTHLSILVDTSQSMQLVDAPTNDTSTSRLSQVNQLLFNEQGQFLQALHDRFEVHLYPFDTGLHQSTVLPQDLDSETLPQFEPNGTLTDIGTAIREAAAAWKGQNTAGIVLITDGGHNSGQFPLEDVTALDVPVYAIGVGSVEPPKDIQIQHIDYTPIAYTNHESIIRVTVVQTGYTGKTTRLSLREMQRKTLVDTATLTFNQSPNATPANATTTQVVELKLTPQVEGNFQYTVELPVLDGELTEANNQKTFSVKL</sequence>
<proteinExistence type="predicted"/>
<reference evidence="3" key="1">
    <citation type="submission" date="2023-03" db="EMBL/GenBank/DDBJ databases">
        <authorList>
            <person name="Steffen K."/>
            <person name="Cardenas P."/>
        </authorList>
    </citation>
    <scope>NUCLEOTIDE SEQUENCE</scope>
</reference>
<dbReference type="PANTHER" id="PTHR37947">
    <property type="entry name" value="BLL2462 PROTEIN"/>
    <property type="match status" value="1"/>
</dbReference>
<evidence type="ECO:0000313" key="3">
    <source>
        <dbReference type="EMBL" id="CAI8017097.1"/>
    </source>
</evidence>
<organism evidence="3 4">
    <name type="scientific">Geodia barretti</name>
    <name type="common">Barrett's horny sponge</name>
    <dbReference type="NCBI Taxonomy" id="519541"/>
    <lineage>
        <taxon>Eukaryota</taxon>
        <taxon>Metazoa</taxon>
        <taxon>Porifera</taxon>
        <taxon>Demospongiae</taxon>
        <taxon>Heteroscleromorpha</taxon>
        <taxon>Tetractinellida</taxon>
        <taxon>Astrophorina</taxon>
        <taxon>Geodiidae</taxon>
        <taxon>Geodia</taxon>
    </lineage>
</organism>
<dbReference type="SUPFAM" id="SSF53300">
    <property type="entry name" value="vWA-like"/>
    <property type="match status" value="1"/>
</dbReference>
<name>A0AA35WKG3_GEOBA</name>
<protein>
    <recommendedName>
        <fullName evidence="2">VWFA domain-containing protein</fullName>
    </recommendedName>
</protein>